<organism evidence="10 11">
    <name type="scientific">Horornis vulcanius</name>
    <dbReference type="NCBI Taxonomy" id="2585811"/>
    <lineage>
        <taxon>Eukaryota</taxon>
        <taxon>Metazoa</taxon>
        <taxon>Chordata</taxon>
        <taxon>Craniata</taxon>
        <taxon>Vertebrata</taxon>
        <taxon>Euteleostomi</taxon>
        <taxon>Archelosauria</taxon>
        <taxon>Archosauria</taxon>
        <taxon>Dinosauria</taxon>
        <taxon>Saurischia</taxon>
        <taxon>Theropoda</taxon>
        <taxon>Coelurosauria</taxon>
        <taxon>Aves</taxon>
        <taxon>Neognathae</taxon>
        <taxon>Neoaves</taxon>
        <taxon>Telluraves</taxon>
        <taxon>Australaves</taxon>
        <taxon>Passeriformes</taxon>
        <taxon>Sylvioidea</taxon>
        <taxon>Scotocercidae</taxon>
        <taxon>Horornis</taxon>
    </lineage>
</organism>
<evidence type="ECO:0000256" key="6">
    <source>
        <dbReference type="ARBA" id="ARBA00023170"/>
    </source>
</evidence>
<dbReference type="AlphaFoldDB" id="A0A7L3MA04"/>
<dbReference type="GO" id="GO:0016020">
    <property type="term" value="C:membrane"/>
    <property type="evidence" value="ECO:0007669"/>
    <property type="project" value="UniProtKB-SubCell"/>
</dbReference>
<evidence type="ECO:0000313" key="10">
    <source>
        <dbReference type="EMBL" id="NXU63409.1"/>
    </source>
</evidence>
<feature type="domain" description="G-protein coupled receptors family 1 profile" evidence="9">
    <location>
        <begin position="1"/>
        <end position="74"/>
    </location>
</feature>
<accession>A0A7L3MA04</accession>
<dbReference type="EMBL" id="VZUA01054560">
    <property type="protein sequence ID" value="NXU63409.1"/>
    <property type="molecule type" value="Genomic_DNA"/>
</dbReference>
<evidence type="ECO:0000256" key="2">
    <source>
        <dbReference type="ARBA" id="ARBA00022692"/>
    </source>
</evidence>
<feature type="non-terminal residue" evidence="10">
    <location>
        <position position="1"/>
    </location>
</feature>
<evidence type="ECO:0000256" key="1">
    <source>
        <dbReference type="ARBA" id="ARBA00004141"/>
    </source>
</evidence>
<evidence type="ECO:0000256" key="4">
    <source>
        <dbReference type="ARBA" id="ARBA00023040"/>
    </source>
</evidence>
<evidence type="ECO:0000256" key="3">
    <source>
        <dbReference type="ARBA" id="ARBA00022989"/>
    </source>
</evidence>
<feature type="non-terminal residue" evidence="10">
    <location>
        <position position="74"/>
    </location>
</feature>
<keyword evidence="2 8" id="KW-0812">Transmembrane</keyword>
<dbReference type="OrthoDB" id="2105199at2759"/>
<protein>
    <submittedName>
        <fullName evidence="10">OPSX protein</fullName>
    </submittedName>
</protein>
<dbReference type="InterPro" id="IPR000276">
    <property type="entry name" value="GPCR_Rhodpsn"/>
</dbReference>
<proteinExistence type="predicted"/>
<keyword evidence="6" id="KW-0675">Receptor</keyword>
<gene>
    <name evidence="10" type="primary">Rrh_0</name>
    <name evidence="10" type="ORF">HORVUL_R07763</name>
</gene>
<evidence type="ECO:0000256" key="8">
    <source>
        <dbReference type="SAM" id="Phobius"/>
    </source>
</evidence>
<keyword evidence="11" id="KW-1185">Reference proteome</keyword>
<dbReference type="PANTHER" id="PTHR24240">
    <property type="entry name" value="OPSIN"/>
    <property type="match status" value="1"/>
</dbReference>
<evidence type="ECO:0000313" key="11">
    <source>
        <dbReference type="Proteomes" id="UP000558460"/>
    </source>
</evidence>
<evidence type="ECO:0000256" key="5">
    <source>
        <dbReference type="ARBA" id="ARBA00023136"/>
    </source>
</evidence>
<dbReference type="PROSITE" id="PS50262">
    <property type="entry name" value="G_PROTEIN_RECEP_F1_2"/>
    <property type="match status" value="1"/>
</dbReference>
<dbReference type="PROSITE" id="PS00237">
    <property type="entry name" value="G_PROTEIN_RECEP_F1_1"/>
    <property type="match status" value="1"/>
</dbReference>
<dbReference type="GO" id="GO:0004930">
    <property type="term" value="F:G protein-coupled receptor activity"/>
    <property type="evidence" value="ECO:0007669"/>
    <property type="project" value="UniProtKB-KW"/>
</dbReference>
<keyword evidence="5 8" id="KW-0472">Membrane</keyword>
<dbReference type="Pfam" id="PF00001">
    <property type="entry name" value="7tm_1"/>
    <property type="match status" value="1"/>
</dbReference>
<dbReference type="Gene3D" id="1.20.1070.10">
    <property type="entry name" value="Rhodopsin 7-helix transmembrane proteins"/>
    <property type="match status" value="1"/>
</dbReference>
<dbReference type="Proteomes" id="UP000558460">
    <property type="component" value="Unassembled WGS sequence"/>
</dbReference>
<dbReference type="InterPro" id="IPR017452">
    <property type="entry name" value="GPCR_Rhodpsn_7TM"/>
</dbReference>
<dbReference type="InterPro" id="IPR050125">
    <property type="entry name" value="GPCR_opsins"/>
</dbReference>
<evidence type="ECO:0000256" key="7">
    <source>
        <dbReference type="ARBA" id="ARBA00023224"/>
    </source>
</evidence>
<feature type="transmembrane region" description="Helical" evidence="8">
    <location>
        <begin position="32"/>
        <end position="49"/>
    </location>
</feature>
<keyword evidence="4" id="KW-0297">G-protein coupled receptor</keyword>
<comment type="caution">
    <text evidence="10">The sequence shown here is derived from an EMBL/GenBank/DDBJ whole genome shotgun (WGS) entry which is preliminary data.</text>
</comment>
<sequence>MASIGLLTVVAVDRYLTICRPDIGRRMTTRSYAALILAAWINAVFWSSMPTAGWASYAPDPTGATCTVNWRKND</sequence>
<comment type="subcellular location">
    <subcellularLocation>
        <location evidence="1">Membrane</location>
        <topology evidence="1">Multi-pass membrane protein</topology>
    </subcellularLocation>
</comment>
<name>A0A7L3MA04_9PASS</name>
<reference evidence="10 11" key="1">
    <citation type="submission" date="2019-09" db="EMBL/GenBank/DDBJ databases">
        <title>Bird 10,000 Genomes (B10K) Project - Family phase.</title>
        <authorList>
            <person name="Zhang G."/>
        </authorList>
    </citation>
    <scope>NUCLEOTIDE SEQUENCE [LARGE SCALE GENOMIC DNA]</scope>
    <source>
        <strain evidence="10">B10K-DU-029-69</strain>
        <tissue evidence="10">Muscle</tissue>
    </source>
</reference>
<dbReference type="SUPFAM" id="SSF81321">
    <property type="entry name" value="Family A G protein-coupled receptor-like"/>
    <property type="match status" value="1"/>
</dbReference>
<keyword evidence="7" id="KW-0807">Transducer</keyword>
<evidence type="ECO:0000259" key="9">
    <source>
        <dbReference type="PROSITE" id="PS50262"/>
    </source>
</evidence>
<keyword evidence="3 8" id="KW-1133">Transmembrane helix</keyword>